<accession>W9Y1B7</accession>
<protein>
    <recommendedName>
        <fullName evidence="4">Ecp2 effector protein domain-containing protein</fullName>
    </recommendedName>
</protein>
<reference evidence="2 3" key="1">
    <citation type="submission" date="2013-03" db="EMBL/GenBank/DDBJ databases">
        <title>The Genome Sequence of Capronia coronata CBS 617.96.</title>
        <authorList>
            <consortium name="The Broad Institute Genomics Platform"/>
            <person name="Cuomo C."/>
            <person name="de Hoog S."/>
            <person name="Gorbushina A."/>
            <person name="Walker B."/>
            <person name="Young S.K."/>
            <person name="Zeng Q."/>
            <person name="Gargeya S."/>
            <person name="Fitzgerald M."/>
            <person name="Haas B."/>
            <person name="Abouelleil A."/>
            <person name="Allen A.W."/>
            <person name="Alvarado L."/>
            <person name="Arachchi H.M."/>
            <person name="Berlin A.M."/>
            <person name="Chapman S.B."/>
            <person name="Gainer-Dewar J."/>
            <person name="Goldberg J."/>
            <person name="Griggs A."/>
            <person name="Gujja S."/>
            <person name="Hansen M."/>
            <person name="Howarth C."/>
            <person name="Imamovic A."/>
            <person name="Ireland A."/>
            <person name="Larimer J."/>
            <person name="McCowan C."/>
            <person name="Murphy C."/>
            <person name="Pearson M."/>
            <person name="Poon T.W."/>
            <person name="Priest M."/>
            <person name="Roberts A."/>
            <person name="Saif S."/>
            <person name="Shea T."/>
            <person name="Sisk P."/>
            <person name="Sykes S."/>
            <person name="Wortman J."/>
            <person name="Nusbaum C."/>
            <person name="Birren B."/>
        </authorList>
    </citation>
    <scope>NUCLEOTIDE SEQUENCE [LARGE SCALE GENOMIC DNA]</scope>
    <source>
        <strain evidence="2 3">CBS 617.96</strain>
    </source>
</reference>
<evidence type="ECO:0008006" key="4">
    <source>
        <dbReference type="Google" id="ProtNLM"/>
    </source>
</evidence>
<dbReference type="RefSeq" id="XP_007726091.1">
    <property type="nucleotide sequence ID" value="XM_007727901.1"/>
</dbReference>
<organism evidence="2 3">
    <name type="scientific">Capronia coronata CBS 617.96</name>
    <dbReference type="NCBI Taxonomy" id="1182541"/>
    <lineage>
        <taxon>Eukaryota</taxon>
        <taxon>Fungi</taxon>
        <taxon>Dikarya</taxon>
        <taxon>Ascomycota</taxon>
        <taxon>Pezizomycotina</taxon>
        <taxon>Eurotiomycetes</taxon>
        <taxon>Chaetothyriomycetidae</taxon>
        <taxon>Chaetothyriales</taxon>
        <taxon>Herpotrichiellaceae</taxon>
        <taxon>Capronia</taxon>
    </lineage>
</organism>
<keyword evidence="3" id="KW-1185">Reference proteome</keyword>
<feature type="chain" id="PRO_5004932414" description="Ecp2 effector protein domain-containing protein" evidence="1">
    <location>
        <begin position="24"/>
        <end position="250"/>
    </location>
</feature>
<gene>
    <name evidence="2" type="ORF">A1O1_07028</name>
</gene>
<evidence type="ECO:0000256" key="1">
    <source>
        <dbReference type="SAM" id="SignalP"/>
    </source>
</evidence>
<dbReference type="Proteomes" id="UP000019484">
    <property type="component" value="Unassembled WGS sequence"/>
</dbReference>
<dbReference type="AlphaFoldDB" id="W9Y1B7"/>
<dbReference type="EMBL" id="AMWN01000006">
    <property type="protein sequence ID" value="EXJ83405.1"/>
    <property type="molecule type" value="Genomic_DNA"/>
</dbReference>
<proteinExistence type="predicted"/>
<name>W9Y1B7_9EURO</name>
<sequence>MARSISLSSLVFILAVLILPISCRPQVNQETISPSITTTYTHTKTYTGSPICNTSGSDWHMDPPTAMRLADLFCEDLAKPENYPVEGAEFSSVHLPTELTQEMGSANYTEIELSGLIAAGSMSRSKTWWADGVIYIEGTDEQCERDNCTGALRSTINRCEWNHHYVGGDNFFMSDFGVYTIFVANCSGNWLDRRCEKWHAAHPNVGLSRNDSLATPGLLPPSSNVTATGSTTQTPPVTATITLSTFAAGG</sequence>
<feature type="signal peptide" evidence="1">
    <location>
        <begin position="1"/>
        <end position="23"/>
    </location>
</feature>
<evidence type="ECO:0000313" key="3">
    <source>
        <dbReference type="Proteomes" id="UP000019484"/>
    </source>
</evidence>
<dbReference type="OrthoDB" id="4160047at2759"/>
<evidence type="ECO:0000313" key="2">
    <source>
        <dbReference type="EMBL" id="EXJ83405.1"/>
    </source>
</evidence>
<comment type="caution">
    <text evidence="2">The sequence shown here is derived from an EMBL/GenBank/DDBJ whole genome shotgun (WGS) entry which is preliminary data.</text>
</comment>
<keyword evidence="1" id="KW-0732">Signal</keyword>
<dbReference type="HOGENOM" id="CLU_083064_0_0_1"/>
<dbReference type="GeneID" id="19161890"/>